<gene>
    <name evidence="8" type="ORF">E4184_19055</name>
</gene>
<dbReference type="SMART" id="SM00304">
    <property type="entry name" value="HAMP"/>
    <property type="match status" value="1"/>
</dbReference>
<dbReference type="CDD" id="cd11386">
    <property type="entry name" value="MCP_signal"/>
    <property type="match status" value="1"/>
</dbReference>
<dbReference type="GO" id="GO:0007165">
    <property type="term" value="P:signal transduction"/>
    <property type="evidence" value="ECO:0007669"/>
    <property type="project" value="UniProtKB-KW"/>
</dbReference>
<dbReference type="Pfam" id="PF00015">
    <property type="entry name" value="MCPsignal"/>
    <property type="match status" value="1"/>
</dbReference>
<evidence type="ECO:0000256" key="2">
    <source>
        <dbReference type="ARBA" id="ARBA00023224"/>
    </source>
</evidence>
<dbReference type="AlphaFoldDB" id="A0A6M4YDI5"/>
<dbReference type="PANTHER" id="PTHR32089">
    <property type="entry name" value="METHYL-ACCEPTING CHEMOTAXIS PROTEIN MCPB"/>
    <property type="match status" value="1"/>
</dbReference>
<dbReference type="GO" id="GO:0006935">
    <property type="term" value="P:chemotaxis"/>
    <property type="evidence" value="ECO:0007669"/>
    <property type="project" value="UniProtKB-ARBA"/>
</dbReference>
<keyword evidence="5" id="KW-0472">Membrane</keyword>
<dbReference type="FunFam" id="1.10.287.950:FF:000001">
    <property type="entry name" value="Methyl-accepting chemotaxis sensory transducer"/>
    <property type="match status" value="1"/>
</dbReference>
<evidence type="ECO:0000256" key="5">
    <source>
        <dbReference type="SAM" id="Phobius"/>
    </source>
</evidence>
<feature type="transmembrane region" description="Helical" evidence="5">
    <location>
        <begin position="15"/>
        <end position="36"/>
    </location>
</feature>
<sequence length="416" mass="44827">MQLNSLERRMSNIRLVPKVVLLMVFSTLLLLAKLWFDASNLEATLLGEGIDAAKANAIADRLLWTGLMETALMGVVFVVLLLTGSRLMVKQVHYLVGLLERFARKDLSHSVLLKSRDEFGDIAKAVAHSQENLKEVFGTQRAACKELNDIASQVTLCMDEANEAINEEFTQIEQLASAMSQMVGAIREVANHAEQASHATADASALAQEGSRCVAATVSTIDTLSGNIQRSSAVVNEVEHGVDRIGSVVDTIRSISEQTNLLALNAAIEAARAGEAGRGFAVVASEVRELANRAQAATVEIQKMIELLQGNARQAVGLMAESVQQADKGVEQVTQAGTQLATIVQRVQGVADMNRQIAAASEQQSSVAEEMNANLEQVKQVVEGSVVVLRELKDASELVEHHSQTLDTHIQAFKLA</sequence>
<dbReference type="EMBL" id="CP038441">
    <property type="protein sequence ID" value="QJT23307.1"/>
    <property type="molecule type" value="Genomic_DNA"/>
</dbReference>
<evidence type="ECO:0000313" key="9">
    <source>
        <dbReference type="Proteomes" id="UP000501427"/>
    </source>
</evidence>
<evidence type="ECO:0000256" key="4">
    <source>
        <dbReference type="PROSITE-ProRule" id="PRU00284"/>
    </source>
</evidence>
<dbReference type="SUPFAM" id="SSF58104">
    <property type="entry name" value="Methyl-accepting chemotaxis protein (MCP) signaling domain"/>
    <property type="match status" value="1"/>
</dbReference>
<evidence type="ECO:0000259" key="7">
    <source>
        <dbReference type="PROSITE" id="PS50885"/>
    </source>
</evidence>
<dbReference type="InterPro" id="IPR003660">
    <property type="entry name" value="HAMP_dom"/>
</dbReference>
<organism evidence="8 9">
    <name type="scientific">Aeromonas media</name>
    <dbReference type="NCBI Taxonomy" id="651"/>
    <lineage>
        <taxon>Bacteria</taxon>
        <taxon>Pseudomonadati</taxon>
        <taxon>Pseudomonadota</taxon>
        <taxon>Gammaproteobacteria</taxon>
        <taxon>Aeromonadales</taxon>
        <taxon>Aeromonadaceae</taxon>
        <taxon>Aeromonas</taxon>
    </lineage>
</organism>
<dbReference type="GO" id="GO:0016020">
    <property type="term" value="C:membrane"/>
    <property type="evidence" value="ECO:0007669"/>
    <property type="project" value="UniProtKB-SubCell"/>
</dbReference>
<dbReference type="CDD" id="cd06225">
    <property type="entry name" value="HAMP"/>
    <property type="match status" value="1"/>
</dbReference>
<comment type="similarity">
    <text evidence="3">Belongs to the methyl-accepting chemotaxis (MCP) protein family.</text>
</comment>
<keyword evidence="5" id="KW-0812">Transmembrane</keyword>
<proteinExistence type="inferred from homology"/>
<reference evidence="8 9" key="1">
    <citation type="submission" date="2019-03" db="EMBL/GenBank/DDBJ databases">
        <title>Novel transposon Tn6433 accelerates the dissemination of tet(E) in Aeromonas from aerobic biofilm under oxytetracycline stress.</title>
        <authorList>
            <person name="Shi Y."/>
            <person name="Tian Z."/>
            <person name="Zhang Y."/>
            <person name="Zhang H."/>
            <person name="Yang M."/>
        </authorList>
    </citation>
    <scope>NUCLEOTIDE SEQUENCE [LARGE SCALE GENOMIC DNA]</scope>
    <source>
        <strain evidence="8 9">T0.1-19</strain>
    </source>
</reference>
<feature type="transmembrane region" description="Helical" evidence="5">
    <location>
        <begin position="62"/>
        <end position="82"/>
    </location>
</feature>
<dbReference type="InterPro" id="IPR004089">
    <property type="entry name" value="MCPsignal_dom"/>
</dbReference>
<dbReference type="Pfam" id="PF00672">
    <property type="entry name" value="HAMP"/>
    <property type="match status" value="1"/>
</dbReference>
<evidence type="ECO:0000256" key="1">
    <source>
        <dbReference type="ARBA" id="ARBA00004370"/>
    </source>
</evidence>
<keyword evidence="5" id="KW-1133">Transmembrane helix</keyword>
<feature type="domain" description="Methyl-accepting transducer" evidence="6">
    <location>
        <begin position="143"/>
        <end position="379"/>
    </location>
</feature>
<evidence type="ECO:0000313" key="8">
    <source>
        <dbReference type="EMBL" id="QJT23307.1"/>
    </source>
</evidence>
<dbReference type="SMART" id="SM00283">
    <property type="entry name" value="MA"/>
    <property type="match status" value="1"/>
</dbReference>
<dbReference type="Gene3D" id="1.10.287.950">
    <property type="entry name" value="Methyl-accepting chemotaxis protein"/>
    <property type="match status" value="1"/>
</dbReference>
<dbReference type="PANTHER" id="PTHR32089:SF120">
    <property type="entry name" value="METHYL-ACCEPTING CHEMOTAXIS PROTEIN TLPQ"/>
    <property type="match status" value="1"/>
</dbReference>
<keyword evidence="2 4" id="KW-0807">Transducer</keyword>
<dbReference type="PROSITE" id="PS50885">
    <property type="entry name" value="HAMP"/>
    <property type="match status" value="1"/>
</dbReference>
<protein>
    <submittedName>
        <fullName evidence="8">Methyl-accepting chemotaxis protein</fullName>
    </submittedName>
</protein>
<accession>A0A6M4YDI5</accession>
<feature type="domain" description="HAMP" evidence="7">
    <location>
        <begin position="86"/>
        <end position="138"/>
    </location>
</feature>
<evidence type="ECO:0000256" key="3">
    <source>
        <dbReference type="ARBA" id="ARBA00029447"/>
    </source>
</evidence>
<evidence type="ECO:0000259" key="6">
    <source>
        <dbReference type="PROSITE" id="PS50111"/>
    </source>
</evidence>
<dbReference type="Proteomes" id="UP000501427">
    <property type="component" value="Chromosome"/>
</dbReference>
<name>A0A6M4YDI5_AERME</name>
<dbReference type="RefSeq" id="WP_171276856.1">
    <property type="nucleotide sequence ID" value="NZ_CAWPJG010000001.1"/>
</dbReference>
<dbReference type="PROSITE" id="PS50111">
    <property type="entry name" value="CHEMOTAXIS_TRANSDUC_2"/>
    <property type="match status" value="1"/>
</dbReference>
<comment type="subcellular location">
    <subcellularLocation>
        <location evidence="1">Membrane</location>
    </subcellularLocation>
</comment>